<dbReference type="STRING" id="927083.DB32_002010"/>
<dbReference type="InterPro" id="IPR023213">
    <property type="entry name" value="CAT-like_dom_sf"/>
</dbReference>
<dbReference type="EMBL" id="CP011125">
    <property type="protein sequence ID" value="AKF04861.1"/>
    <property type="molecule type" value="Genomic_DNA"/>
</dbReference>
<comment type="similarity">
    <text evidence="2 7">Belongs to the 2-oxoacid dehydrogenase family.</text>
</comment>
<protein>
    <recommendedName>
        <fullName evidence="7">Dihydrolipoamide acetyltransferase component of pyruvate dehydrogenase complex</fullName>
        <ecNumber evidence="7">2.3.1.-</ecNumber>
    </recommendedName>
</protein>
<comment type="cofactor">
    <cofactor evidence="1 7">
        <name>(R)-lipoate</name>
        <dbReference type="ChEBI" id="CHEBI:83088"/>
    </cofactor>
</comment>
<evidence type="ECO:0000313" key="11">
    <source>
        <dbReference type="EMBL" id="AKF04861.1"/>
    </source>
</evidence>
<gene>
    <name evidence="11" type="ORF">DB32_002010</name>
</gene>
<feature type="compositionally biased region" description="Pro residues" evidence="8">
    <location>
        <begin position="168"/>
        <end position="184"/>
    </location>
</feature>
<dbReference type="GO" id="GO:0016407">
    <property type="term" value="F:acetyltransferase activity"/>
    <property type="evidence" value="ECO:0007669"/>
    <property type="project" value="TreeGrafter"/>
</dbReference>
<evidence type="ECO:0000256" key="1">
    <source>
        <dbReference type="ARBA" id="ARBA00001938"/>
    </source>
</evidence>
<dbReference type="Pfam" id="PF00364">
    <property type="entry name" value="Biotin_lipoyl"/>
    <property type="match status" value="1"/>
</dbReference>
<dbReference type="SUPFAM" id="SSF47005">
    <property type="entry name" value="Peripheral subunit-binding domain of 2-oxo acid dehydrogenase complex"/>
    <property type="match status" value="1"/>
</dbReference>
<dbReference type="Gene3D" id="4.10.320.10">
    <property type="entry name" value="E3-binding domain"/>
    <property type="match status" value="1"/>
</dbReference>
<dbReference type="Gene3D" id="3.30.559.10">
    <property type="entry name" value="Chloramphenicol acetyltransferase-like domain"/>
    <property type="match status" value="1"/>
</dbReference>
<dbReference type="AlphaFoldDB" id="A0A0F6W1A4"/>
<dbReference type="Pfam" id="PF00198">
    <property type="entry name" value="2-oxoacid_dh"/>
    <property type="match status" value="1"/>
</dbReference>
<feature type="region of interest" description="Disordered" evidence="8">
    <location>
        <begin position="94"/>
        <end position="119"/>
    </location>
</feature>
<evidence type="ECO:0000256" key="6">
    <source>
        <dbReference type="ARBA" id="ARBA00023315"/>
    </source>
</evidence>
<evidence type="ECO:0000256" key="5">
    <source>
        <dbReference type="ARBA" id="ARBA00022823"/>
    </source>
</evidence>
<keyword evidence="4 7" id="KW-0808">Transferase</keyword>
<dbReference type="InterPro" id="IPR004167">
    <property type="entry name" value="PSBD"/>
</dbReference>
<evidence type="ECO:0000256" key="3">
    <source>
        <dbReference type="ARBA" id="ARBA00011484"/>
    </source>
</evidence>
<dbReference type="KEGG" id="samy:DB32_002010"/>
<dbReference type="GO" id="GO:0031405">
    <property type="term" value="F:lipoic acid binding"/>
    <property type="evidence" value="ECO:0007669"/>
    <property type="project" value="TreeGrafter"/>
</dbReference>
<dbReference type="PROSITE" id="PS51826">
    <property type="entry name" value="PSBD"/>
    <property type="match status" value="1"/>
</dbReference>
<dbReference type="InterPro" id="IPR011053">
    <property type="entry name" value="Single_hybrid_motif"/>
</dbReference>
<proteinExistence type="inferred from homology"/>
<dbReference type="Pfam" id="PF02817">
    <property type="entry name" value="E3_binding"/>
    <property type="match status" value="1"/>
</dbReference>
<dbReference type="PANTHER" id="PTHR43178:SF5">
    <property type="entry name" value="LIPOAMIDE ACYLTRANSFERASE COMPONENT OF BRANCHED-CHAIN ALPHA-KETO ACID DEHYDROGENASE COMPLEX, MITOCHONDRIAL"/>
    <property type="match status" value="1"/>
</dbReference>
<dbReference type="InterPro" id="IPR000089">
    <property type="entry name" value="Biotin_lipoyl"/>
</dbReference>
<dbReference type="PANTHER" id="PTHR43178">
    <property type="entry name" value="DIHYDROLIPOAMIDE ACETYLTRANSFERASE COMPONENT OF PYRUVATE DEHYDROGENASE COMPLEX"/>
    <property type="match status" value="1"/>
</dbReference>
<dbReference type="RefSeq" id="WP_053232158.1">
    <property type="nucleotide sequence ID" value="NZ_CP011125.1"/>
</dbReference>
<evidence type="ECO:0000313" key="12">
    <source>
        <dbReference type="Proteomes" id="UP000034883"/>
    </source>
</evidence>
<dbReference type="GO" id="GO:0005737">
    <property type="term" value="C:cytoplasm"/>
    <property type="evidence" value="ECO:0007669"/>
    <property type="project" value="TreeGrafter"/>
</dbReference>
<feature type="region of interest" description="Disordered" evidence="8">
    <location>
        <begin position="159"/>
        <end position="193"/>
    </location>
</feature>
<dbReference type="EC" id="2.3.1.-" evidence="7"/>
<keyword evidence="5 7" id="KW-0450">Lipoyl</keyword>
<dbReference type="InterPro" id="IPR036625">
    <property type="entry name" value="E3-bd_dom_sf"/>
</dbReference>
<feature type="domain" description="Lipoyl-binding" evidence="9">
    <location>
        <begin position="2"/>
        <end position="77"/>
    </location>
</feature>
<dbReference type="CDD" id="cd06849">
    <property type="entry name" value="lipoyl_domain"/>
    <property type="match status" value="1"/>
</dbReference>
<keyword evidence="6 7" id="KW-0012">Acyltransferase</keyword>
<comment type="subunit">
    <text evidence="3">Forms a 24-polypeptide structural core with octahedral symmetry.</text>
</comment>
<evidence type="ECO:0000259" key="9">
    <source>
        <dbReference type="PROSITE" id="PS50968"/>
    </source>
</evidence>
<reference evidence="11 12" key="1">
    <citation type="submission" date="2015-03" db="EMBL/GenBank/DDBJ databases">
        <title>Genome assembly of Sandaracinus amylolyticus DSM 53668.</title>
        <authorList>
            <person name="Sharma G."/>
            <person name="Subramanian S."/>
        </authorList>
    </citation>
    <scope>NUCLEOTIDE SEQUENCE [LARGE SCALE GENOMIC DNA]</scope>
    <source>
        <strain evidence="11 12">DSM 53668</strain>
    </source>
</reference>
<dbReference type="PROSITE" id="PS50968">
    <property type="entry name" value="BIOTINYL_LIPOYL"/>
    <property type="match status" value="1"/>
</dbReference>
<evidence type="ECO:0000256" key="8">
    <source>
        <dbReference type="SAM" id="MobiDB-lite"/>
    </source>
</evidence>
<dbReference type="SUPFAM" id="SSF51230">
    <property type="entry name" value="Single hybrid motif"/>
    <property type="match status" value="1"/>
</dbReference>
<dbReference type="InterPro" id="IPR001078">
    <property type="entry name" value="2-oxoacid_DH_actylTfrase"/>
</dbReference>
<evidence type="ECO:0000256" key="7">
    <source>
        <dbReference type="RuleBase" id="RU003423"/>
    </source>
</evidence>
<evidence type="ECO:0000256" key="2">
    <source>
        <dbReference type="ARBA" id="ARBA00007317"/>
    </source>
</evidence>
<dbReference type="Proteomes" id="UP000034883">
    <property type="component" value="Chromosome"/>
</dbReference>
<accession>A0A0F6W1A4</accession>
<name>A0A0F6W1A4_9BACT</name>
<feature type="domain" description="Peripheral subunit-binding (PSBD)" evidence="10">
    <location>
        <begin position="114"/>
        <end position="151"/>
    </location>
</feature>
<feature type="compositionally biased region" description="Low complexity" evidence="8">
    <location>
        <begin position="94"/>
        <end position="112"/>
    </location>
</feature>
<dbReference type="Gene3D" id="2.40.50.100">
    <property type="match status" value="1"/>
</dbReference>
<dbReference type="InterPro" id="IPR050743">
    <property type="entry name" value="2-oxoacid_DH_E2_comp"/>
</dbReference>
<evidence type="ECO:0000256" key="4">
    <source>
        <dbReference type="ARBA" id="ARBA00022679"/>
    </source>
</evidence>
<evidence type="ECO:0000259" key="10">
    <source>
        <dbReference type="PROSITE" id="PS51826"/>
    </source>
</evidence>
<dbReference type="OrthoDB" id="9805770at2"/>
<organism evidence="11 12">
    <name type="scientific">Sandaracinus amylolyticus</name>
    <dbReference type="NCBI Taxonomy" id="927083"/>
    <lineage>
        <taxon>Bacteria</taxon>
        <taxon>Pseudomonadati</taxon>
        <taxon>Myxococcota</taxon>
        <taxon>Polyangia</taxon>
        <taxon>Polyangiales</taxon>
        <taxon>Sandaracinaceae</taxon>
        <taxon>Sandaracinus</taxon>
    </lineage>
</organism>
<sequence>MATTVVMPPLGESVLEGTVGKWLVQEGQRVERDQPVVEILTDKTDSEIPAPASGLVVKLLVNEGDTVPIGARLLEIDETASGAVAAAPAAPAPAAAPAAPAPVAEPASSGEPGRASPAVRKLAREMDVDLGSIEGTGQGGVVTREDVLRVASAARPAAAPARPSAPAIAPPPPAPVAAPAPAPRPAATSPGVLAAPGTAPAGLAEALRVLSGQSAFKVPPYQQQPGDKVVPFSRRRRIIADHMVYSKLSSPHVVTFAECDLHKTSALRDKHKDALKKEGVSLTFLAFVTAAVARALREYPVMNSRVLEDAYVQHRDVNLGIAVETDEGLVVPVIRKADELRVRGIARAIDEIATKSRDGKLTPDDLAGKTFSISNPGRKGNLVGGAIISQPNVGILRIGEIKKRVVVVENDGQDTIAIHPVMYMALSYDHRVVDGVVANGFLFRVNELLEKGEFEI</sequence>
<dbReference type="SUPFAM" id="SSF52777">
    <property type="entry name" value="CoA-dependent acyltransferases"/>
    <property type="match status" value="1"/>
</dbReference>
<keyword evidence="12" id="KW-1185">Reference proteome</keyword>